<sequence>FAEEKPAGNITVDFKDADIHDVLKIISYKSAVNIVAAGDVEGTVTLRLVDVPWERALEVILKNSGFVYERDEDIIRVTTLENLSKEELSTEIFVLNYAKAEAVSETIKEIVSARGKVKFDQRTNQLVVTDIPTNLYRISKVVGELDKKTAQVMIEARVIETVLDDDERLGIDWTVQASVTGSARPTTFPWVFDNTGGITGKKYYPKVDFTSSVNNSFPYAAATDFTFGTLNLTDLQCALEILKTRSDTKTLSNPRIVTLNNKEAIIHVGEDYNIPIYERNESTGSMQITGYEKEKIGVKLTVTPHVNAQGEIVVDLHPEISSILPDTQTFGDIEVPVFSTREATTQVMIRDGETIVIGGLIKDRTMEYVKKIPILGDLPLLKYIFSKKIKMVDTTDLIIFVTVKLMGAEDLNLAKQAKPEEE</sequence>
<dbReference type="InterPro" id="IPR038591">
    <property type="entry name" value="NolW-like_sf"/>
</dbReference>
<keyword evidence="5" id="KW-0998">Cell outer membrane</keyword>
<reference evidence="7" key="1">
    <citation type="journal article" date="2014" name="Front. Microbiol.">
        <title>High frequency of phylogenetically diverse reductive dehalogenase-homologous genes in deep subseafloor sedimentary metagenomes.</title>
        <authorList>
            <person name="Kawai M."/>
            <person name="Futagami T."/>
            <person name="Toyoda A."/>
            <person name="Takaki Y."/>
            <person name="Nishi S."/>
            <person name="Hori S."/>
            <person name="Arai W."/>
            <person name="Tsubouchi T."/>
            <person name="Morono Y."/>
            <person name="Uchiyama I."/>
            <person name="Ito T."/>
            <person name="Fujiyama A."/>
            <person name="Inagaki F."/>
            <person name="Takami H."/>
        </authorList>
    </citation>
    <scope>NUCLEOTIDE SEQUENCE</scope>
    <source>
        <strain evidence="7">Expedition CK06-06</strain>
    </source>
</reference>
<keyword evidence="3" id="KW-0732">Signal</keyword>
<dbReference type="GO" id="GO:0009306">
    <property type="term" value="P:protein secretion"/>
    <property type="evidence" value="ECO:0007669"/>
    <property type="project" value="InterPro"/>
</dbReference>
<feature type="non-terminal residue" evidence="7">
    <location>
        <position position="1"/>
    </location>
</feature>
<proteinExistence type="predicted"/>
<evidence type="ECO:0000256" key="3">
    <source>
        <dbReference type="ARBA" id="ARBA00022729"/>
    </source>
</evidence>
<dbReference type="Gene3D" id="3.30.1370.120">
    <property type="match status" value="1"/>
</dbReference>
<evidence type="ECO:0000256" key="2">
    <source>
        <dbReference type="ARBA" id="ARBA00022448"/>
    </source>
</evidence>
<protein>
    <recommendedName>
        <fullName evidence="6">Secretin/TonB short N-terminal domain-containing protein</fullName>
    </recommendedName>
</protein>
<name>X0SK37_9ZZZZ</name>
<dbReference type="InterPro" id="IPR005644">
    <property type="entry name" value="NolW-like"/>
</dbReference>
<dbReference type="AlphaFoldDB" id="X0SK37"/>
<dbReference type="InterPro" id="IPR001775">
    <property type="entry name" value="GspD/PilQ"/>
</dbReference>
<dbReference type="PRINTS" id="PR01032">
    <property type="entry name" value="PHAGEIV"/>
</dbReference>
<dbReference type="PRINTS" id="PR00811">
    <property type="entry name" value="BCTERIALGSPD"/>
</dbReference>
<dbReference type="Pfam" id="PF07660">
    <property type="entry name" value="STN"/>
    <property type="match status" value="1"/>
</dbReference>
<gene>
    <name evidence="7" type="ORF">S01H1_11694</name>
</gene>
<dbReference type="InterPro" id="IPR004846">
    <property type="entry name" value="T2SS/T3SS_dom"/>
</dbReference>
<comment type="caution">
    <text evidence="7">The sequence shown here is derived from an EMBL/GenBank/DDBJ whole genome shotgun (WGS) entry which is preliminary data.</text>
</comment>
<dbReference type="Pfam" id="PF03958">
    <property type="entry name" value="Secretin_N"/>
    <property type="match status" value="1"/>
</dbReference>
<dbReference type="PANTHER" id="PTHR30604">
    <property type="entry name" value="PROTEIN TRANSPORT PROTEIN HOFQ"/>
    <property type="match status" value="1"/>
</dbReference>
<accession>X0SK37</accession>
<dbReference type="PANTHER" id="PTHR30604:SF1">
    <property type="entry name" value="DNA UTILIZATION PROTEIN HOFQ"/>
    <property type="match status" value="1"/>
</dbReference>
<evidence type="ECO:0000256" key="4">
    <source>
        <dbReference type="ARBA" id="ARBA00023136"/>
    </source>
</evidence>
<keyword evidence="4" id="KW-0472">Membrane</keyword>
<evidence type="ECO:0000256" key="5">
    <source>
        <dbReference type="ARBA" id="ARBA00023237"/>
    </source>
</evidence>
<evidence type="ECO:0000256" key="1">
    <source>
        <dbReference type="ARBA" id="ARBA00004370"/>
    </source>
</evidence>
<comment type="subcellular location">
    <subcellularLocation>
        <location evidence="1">Membrane</location>
    </subcellularLocation>
</comment>
<dbReference type="EMBL" id="BARS01005967">
    <property type="protein sequence ID" value="GAF81384.1"/>
    <property type="molecule type" value="Genomic_DNA"/>
</dbReference>
<dbReference type="Pfam" id="PF00263">
    <property type="entry name" value="Secretin"/>
    <property type="match status" value="1"/>
</dbReference>
<organism evidence="7">
    <name type="scientific">marine sediment metagenome</name>
    <dbReference type="NCBI Taxonomy" id="412755"/>
    <lineage>
        <taxon>unclassified sequences</taxon>
        <taxon>metagenomes</taxon>
        <taxon>ecological metagenomes</taxon>
    </lineage>
</organism>
<feature type="domain" description="Secretin/TonB short N-terminal" evidence="6">
    <location>
        <begin position="32"/>
        <end position="80"/>
    </location>
</feature>
<dbReference type="Gene3D" id="3.30.1370.130">
    <property type="match status" value="1"/>
</dbReference>
<dbReference type="InterPro" id="IPR051808">
    <property type="entry name" value="Type_IV_pilus_biogenesis"/>
</dbReference>
<dbReference type="SMART" id="SM00965">
    <property type="entry name" value="STN"/>
    <property type="match status" value="1"/>
</dbReference>
<evidence type="ECO:0000259" key="6">
    <source>
        <dbReference type="SMART" id="SM00965"/>
    </source>
</evidence>
<dbReference type="InterPro" id="IPR011662">
    <property type="entry name" value="Secretin/TonB_short_N"/>
</dbReference>
<dbReference type="GO" id="GO:0019867">
    <property type="term" value="C:outer membrane"/>
    <property type="evidence" value="ECO:0007669"/>
    <property type="project" value="InterPro"/>
</dbReference>
<keyword evidence="2" id="KW-0813">Transport</keyword>
<evidence type="ECO:0000313" key="7">
    <source>
        <dbReference type="EMBL" id="GAF81384.1"/>
    </source>
</evidence>